<evidence type="ECO:0000256" key="1">
    <source>
        <dbReference type="SAM" id="Coils"/>
    </source>
</evidence>
<dbReference type="VEuPathDB" id="FungiDB:LEMA_P024320.1"/>
<dbReference type="HOGENOM" id="CLU_052208_0_0_1"/>
<feature type="region of interest" description="Disordered" evidence="2">
    <location>
        <begin position="397"/>
        <end position="434"/>
    </location>
</feature>
<feature type="compositionally biased region" description="Basic and acidic residues" evidence="2">
    <location>
        <begin position="153"/>
        <end position="167"/>
    </location>
</feature>
<evidence type="ECO:0000313" key="5">
    <source>
        <dbReference type="Proteomes" id="UP000002668"/>
    </source>
</evidence>
<dbReference type="AlphaFoldDB" id="E4ZX70"/>
<accession>E4ZX70</accession>
<name>E4ZX70_LEPMJ</name>
<proteinExistence type="predicted"/>
<feature type="compositionally biased region" description="Polar residues" evidence="2">
    <location>
        <begin position="410"/>
        <end position="420"/>
    </location>
</feature>
<dbReference type="OMA" id="RYNEDRA"/>
<feature type="transmembrane region" description="Helical" evidence="3">
    <location>
        <begin position="346"/>
        <end position="364"/>
    </location>
</feature>
<feature type="compositionally biased region" description="Basic residues" evidence="2">
    <location>
        <begin position="80"/>
        <end position="93"/>
    </location>
</feature>
<dbReference type="eggNOG" id="ENOG502S40Z">
    <property type="taxonomic scope" value="Eukaryota"/>
</dbReference>
<feature type="region of interest" description="Disordered" evidence="2">
    <location>
        <begin position="68"/>
        <end position="175"/>
    </location>
</feature>
<keyword evidence="3" id="KW-0472">Membrane</keyword>
<gene>
    <name evidence="4" type="ORF">LEMA_P024320.1</name>
</gene>
<keyword evidence="5" id="KW-1185">Reference proteome</keyword>
<sequence length="434" mass="48801">MTVVCLYCEDASENESCLQGGCSAFMRPAPWDNHNYNLHPDEMEGQLHLHTGLGDYKAFRPNLHGTKLATRVTSDPEKRPHLHKRKSHHHHHRDREDREDRHRHSSSKRKAAKEAVQSAIQPPTSFGDLLRQARGSKESSPSHSRKGSVAPGQDRKRNSKDDGDDRSLVLPKKRLRPEEVEKEGLKVQARERYGVGVSIIFEIVHSVPSTDMAYRDLRAALQSLSDQSLKTSRRLDDTYYAILEKVSVLRQTIGTLQELSGLTKELQINFESDTKELVQHVSGQVEAFDDFQPSQQQVSALEERIKAGKQKADSLTARLARAKERVDARAKSEAQWQATSTHRRRIFWGILGAIMAAIIALMFFHQLNPAHGTDHPQPTPDFASRSAILDAPIPDIAKDAIIGPPPKPSNPVSEASTQESSLEEDERLRIFDEL</sequence>
<feature type="coiled-coil region" evidence="1">
    <location>
        <begin position="298"/>
        <end position="325"/>
    </location>
</feature>
<evidence type="ECO:0000256" key="3">
    <source>
        <dbReference type="SAM" id="Phobius"/>
    </source>
</evidence>
<keyword evidence="3" id="KW-1133">Transmembrane helix</keyword>
<dbReference type="Proteomes" id="UP000002668">
    <property type="component" value="Genome"/>
</dbReference>
<organism evidence="5">
    <name type="scientific">Leptosphaeria maculans (strain JN3 / isolate v23.1.3 / race Av1-4-5-6-7-8)</name>
    <name type="common">Blackleg fungus</name>
    <name type="synonym">Phoma lingam</name>
    <dbReference type="NCBI Taxonomy" id="985895"/>
    <lineage>
        <taxon>Eukaryota</taxon>
        <taxon>Fungi</taxon>
        <taxon>Dikarya</taxon>
        <taxon>Ascomycota</taxon>
        <taxon>Pezizomycotina</taxon>
        <taxon>Dothideomycetes</taxon>
        <taxon>Pleosporomycetidae</taxon>
        <taxon>Pleosporales</taxon>
        <taxon>Pleosporineae</taxon>
        <taxon>Leptosphaeriaceae</taxon>
        <taxon>Plenodomus</taxon>
        <taxon>Plenodomus lingam/Leptosphaeria maculans species complex</taxon>
    </lineage>
</organism>
<keyword evidence="1" id="KW-0175">Coiled coil</keyword>
<evidence type="ECO:0000313" key="4">
    <source>
        <dbReference type="EMBL" id="CBX95280.1"/>
    </source>
</evidence>
<dbReference type="OrthoDB" id="5419542at2759"/>
<evidence type="ECO:0000256" key="2">
    <source>
        <dbReference type="SAM" id="MobiDB-lite"/>
    </source>
</evidence>
<dbReference type="EMBL" id="FP929127">
    <property type="protein sequence ID" value="CBX95280.1"/>
    <property type="molecule type" value="Genomic_DNA"/>
</dbReference>
<dbReference type="STRING" id="985895.E4ZX70"/>
<dbReference type="InParanoid" id="E4ZX70"/>
<reference evidence="5" key="1">
    <citation type="journal article" date="2011" name="Nat. Commun.">
        <title>Effector diversification within compartments of the Leptosphaeria maculans genome affected by Repeat-Induced Point mutations.</title>
        <authorList>
            <person name="Rouxel T."/>
            <person name="Grandaubert J."/>
            <person name="Hane J.K."/>
            <person name="Hoede C."/>
            <person name="van de Wouw A.P."/>
            <person name="Couloux A."/>
            <person name="Dominguez V."/>
            <person name="Anthouard V."/>
            <person name="Bally P."/>
            <person name="Bourras S."/>
            <person name="Cozijnsen A.J."/>
            <person name="Ciuffetti L.M."/>
            <person name="Degrave A."/>
            <person name="Dilmaghani A."/>
            <person name="Duret L."/>
            <person name="Fudal I."/>
            <person name="Goodwin S.B."/>
            <person name="Gout L."/>
            <person name="Glaser N."/>
            <person name="Linglin J."/>
            <person name="Kema G.H.J."/>
            <person name="Lapalu N."/>
            <person name="Lawrence C.B."/>
            <person name="May K."/>
            <person name="Meyer M."/>
            <person name="Ollivier B."/>
            <person name="Poulain J."/>
            <person name="Schoch C.L."/>
            <person name="Simon A."/>
            <person name="Spatafora J.W."/>
            <person name="Stachowiak A."/>
            <person name="Turgeon B.G."/>
            <person name="Tyler B.M."/>
            <person name="Vincent D."/>
            <person name="Weissenbach J."/>
            <person name="Amselem J."/>
            <person name="Quesneville H."/>
            <person name="Oliver R.P."/>
            <person name="Wincker P."/>
            <person name="Balesdent M.-H."/>
            <person name="Howlett B.J."/>
        </authorList>
    </citation>
    <scope>NUCLEOTIDE SEQUENCE [LARGE SCALE GENOMIC DNA]</scope>
    <source>
        <strain evidence="5">JN3 / isolate v23.1.3 / race Av1-4-5-6-7-8</strain>
    </source>
</reference>
<protein>
    <submittedName>
        <fullName evidence="4">Uncharacterized protein</fullName>
    </submittedName>
</protein>
<keyword evidence="3" id="KW-0812">Transmembrane</keyword>